<dbReference type="Gene3D" id="3.40.50.300">
    <property type="entry name" value="P-loop containing nucleotide triphosphate hydrolases"/>
    <property type="match status" value="1"/>
</dbReference>
<organism evidence="1 2">
    <name type="scientific">Thermosulfuriphilus ammonigenes</name>
    <dbReference type="NCBI Taxonomy" id="1936021"/>
    <lineage>
        <taxon>Bacteria</taxon>
        <taxon>Pseudomonadati</taxon>
        <taxon>Thermodesulfobacteriota</taxon>
        <taxon>Thermodesulfobacteria</taxon>
        <taxon>Thermodesulfobacteriales</taxon>
        <taxon>Thermodesulfobacteriaceae</taxon>
        <taxon>Thermosulfuriphilus</taxon>
    </lineage>
</organism>
<keyword evidence="1" id="KW-0067">ATP-binding</keyword>
<evidence type="ECO:0000313" key="1">
    <source>
        <dbReference type="EMBL" id="QIJ70886.1"/>
    </source>
</evidence>
<dbReference type="InterPro" id="IPR036390">
    <property type="entry name" value="WH_DNA-bd_sf"/>
</dbReference>
<dbReference type="PANTHER" id="PTHR34301">
    <property type="entry name" value="DNA-BINDING PROTEIN-RELATED"/>
    <property type="match status" value="1"/>
</dbReference>
<dbReference type="GO" id="GO:0005524">
    <property type="term" value="F:ATP binding"/>
    <property type="evidence" value="ECO:0007669"/>
    <property type="project" value="UniProtKB-KW"/>
</dbReference>
<dbReference type="RefSeq" id="WP_166031109.1">
    <property type="nucleotide sequence ID" value="NZ_CP048877.1"/>
</dbReference>
<dbReference type="PANTHER" id="PTHR34301:SF8">
    <property type="entry name" value="ATPASE DOMAIN-CONTAINING PROTEIN"/>
    <property type="match status" value="1"/>
</dbReference>
<name>A0A6G7PTJ9_9BACT</name>
<dbReference type="EMBL" id="CP048877">
    <property type="protein sequence ID" value="QIJ70886.1"/>
    <property type="molecule type" value="Genomic_DNA"/>
</dbReference>
<dbReference type="Proteomes" id="UP000502179">
    <property type="component" value="Chromosome"/>
</dbReference>
<dbReference type="SUPFAM" id="SSF52540">
    <property type="entry name" value="P-loop containing nucleoside triphosphate hydrolases"/>
    <property type="match status" value="1"/>
</dbReference>
<dbReference type="InterPro" id="IPR011579">
    <property type="entry name" value="ATPase_dom"/>
</dbReference>
<dbReference type="Pfam" id="PF01637">
    <property type="entry name" value="ATPase_2"/>
    <property type="match status" value="1"/>
</dbReference>
<evidence type="ECO:0000313" key="2">
    <source>
        <dbReference type="Proteomes" id="UP000502179"/>
    </source>
</evidence>
<accession>A0A6G7PTJ9</accession>
<gene>
    <name evidence="1" type="ORF">G4V39_00745</name>
</gene>
<dbReference type="KEGG" id="tav:G4V39_00745"/>
<dbReference type="SUPFAM" id="SSF46785">
    <property type="entry name" value="Winged helix' DNA-binding domain"/>
    <property type="match status" value="1"/>
</dbReference>
<sequence length="384" mass="43142">MILKTPFVVGKIVSDELFCNRYEELARLESDLLGSQSVALYSPRRLGKSSLIKVLLDRLAQQKVICVYLNLMGISSLEELVTSLARATTSAMVESLGGLSRAFRQATRLFRRVGIQFGLDPVTGAPVYSFTLRPDEPEGDLEDILAGLNSFVSRRRKQAVVALDEFQEVLFLPGLEGRAEALFRRIAESLPRTAFIFSGSKHRLLRAMFSESGRPFFRAAKLYELGPLPQKDCRDFLEKRFRAAKAPISQVILEKLARASKGHPYILQLLGSVAYGLLKERPPTDEEIFFREVLSEAVTQLTPEYELVWDTLARQPRARQILKLLAQKGPVKRFSGALLHPYNLAPSTVSVALRNLEDLGLVWPPDKGGWCLVDPMFAIWLRSH</sequence>
<keyword evidence="1" id="KW-0547">Nucleotide-binding</keyword>
<dbReference type="AlphaFoldDB" id="A0A6G7PTJ9"/>
<protein>
    <submittedName>
        <fullName evidence="1">ATP-binding protein</fullName>
    </submittedName>
</protein>
<proteinExistence type="predicted"/>
<reference evidence="1 2" key="1">
    <citation type="submission" date="2020-02" db="EMBL/GenBank/DDBJ databases">
        <title>Genome analysis of Thermosulfuriphilus ammonigenes ST65T, an anaerobic thermophilic chemolithoautotrophic bacterium isolated from a deep-sea hydrothermal vent.</title>
        <authorList>
            <person name="Slobodkina G."/>
            <person name="Allioux M."/>
            <person name="Merkel A."/>
            <person name="Alain K."/>
            <person name="Jebbar M."/>
            <person name="Slobodkin A."/>
        </authorList>
    </citation>
    <scope>NUCLEOTIDE SEQUENCE [LARGE SCALE GENOMIC DNA]</scope>
    <source>
        <strain evidence="1 2">ST65</strain>
    </source>
</reference>
<keyword evidence="2" id="KW-1185">Reference proteome</keyword>
<dbReference type="InterPro" id="IPR027417">
    <property type="entry name" value="P-loop_NTPase"/>
</dbReference>